<evidence type="ECO:0000256" key="7">
    <source>
        <dbReference type="ARBA" id="ARBA00047899"/>
    </source>
</evidence>
<dbReference type="EMBL" id="JAPDRL010000021">
    <property type="protein sequence ID" value="KAJ9666277.1"/>
    <property type="molecule type" value="Genomic_DNA"/>
</dbReference>
<evidence type="ECO:0000256" key="5">
    <source>
        <dbReference type="ARBA" id="ARBA00022777"/>
    </source>
</evidence>
<dbReference type="Proteomes" id="UP001172684">
    <property type="component" value="Unassembled WGS sequence"/>
</dbReference>
<evidence type="ECO:0000259" key="10">
    <source>
        <dbReference type="SMART" id="SM01331"/>
    </source>
</evidence>
<feature type="region of interest" description="Disordered" evidence="9">
    <location>
        <begin position="55"/>
        <end position="177"/>
    </location>
</feature>
<dbReference type="Gene3D" id="3.30.200.20">
    <property type="entry name" value="Phosphorylase Kinase, domain 1"/>
    <property type="match status" value="1"/>
</dbReference>
<keyword evidence="5" id="KW-0418">Kinase</keyword>
<comment type="caution">
    <text evidence="11">The sequence shown here is derived from an EMBL/GenBank/DDBJ whole genome shotgun (WGS) entry which is preliminary data.</text>
</comment>
<dbReference type="Pfam" id="PF12330">
    <property type="entry name" value="Haspin_kinase"/>
    <property type="match status" value="1"/>
</dbReference>
<dbReference type="EC" id="2.7.11.1" evidence="1"/>
<accession>A0ABQ9P1K5</accession>
<keyword evidence="6" id="KW-0067">ATP-binding</keyword>
<dbReference type="PANTHER" id="PTHR24419:SF18">
    <property type="entry name" value="SERINE_THREONINE-PROTEIN KINASE HASPIN"/>
    <property type="match status" value="1"/>
</dbReference>
<protein>
    <recommendedName>
        <fullName evidence="1">non-specific serine/threonine protein kinase</fullName>
        <ecNumber evidence="1">2.7.11.1</ecNumber>
    </recommendedName>
</protein>
<feature type="compositionally biased region" description="Basic and acidic residues" evidence="9">
    <location>
        <begin position="145"/>
        <end position="168"/>
    </location>
</feature>
<keyword evidence="3" id="KW-0808">Transferase</keyword>
<evidence type="ECO:0000313" key="11">
    <source>
        <dbReference type="EMBL" id="KAJ9666277.1"/>
    </source>
</evidence>
<feature type="compositionally biased region" description="Basic residues" evidence="9">
    <location>
        <begin position="675"/>
        <end position="685"/>
    </location>
</feature>
<feature type="compositionally biased region" description="Basic and acidic residues" evidence="9">
    <location>
        <begin position="57"/>
        <end position="81"/>
    </location>
</feature>
<evidence type="ECO:0000256" key="4">
    <source>
        <dbReference type="ARBA" id="ARBA00022741"/>
    </source>
</evidence>
<feature type="compositionally biased region" description="Basic and acidic residues" evidence="9">
    <location>
        <begin position="116"/>
        <end position="125"/>
    </location>
</feature>
<feature type="compositionally biased region" description="Basic and acidic residues" evidence="9">
    <location>
        <begin position="98"/>
        <end position="107"/>
    </location>
</feature>
<evidence type="ECO:0000256" key="3">
    <source>
        <dbReference type="ARBA" id="ARBA00022679"/>
    </source>
</evidence>
<dbReference type="SMART" id="SM01331">
    <property type="entry name" value="DUF3635"/>
    <property type="match status" value="1"/>
</dbReference>
<proteinExistence type="predicted"/>
<organism evidence="11 12">
    <name type="scientific">Coniosporium apollinis</name>
    <dbReference type="NCBI Taxonomy" id="61459"/>
    <lineage>
        <taxon>Eukaryota</taxon>
        <taxon>Fungi</taxon>
        <taxon>Dikarya</taxon>
        <taxon>Ascomycota</taxon>
        <taxon>Pezizomycotina</taxon>
        <taxon>Dothideomycetes</taxon>
        <taxon>Dothideomycetes incertae sedis</taxon>
        <taxon>Coniosporium</taxon>
    </lineage>
</organism>
<evidence type="ECO:0000256" key="2">
    <source>
        <dbReference type="ARBA" id="ARBA00022527"/>
    </source>
</evidence>
<feature type="compositionally biased region" description="Low complexity" evidence="9">
    <location>
        <begin position="15"/>
        <end position="28"/>
    </location>
</feature>
<sequence length="695" mass="76179">MPRNKLVYGKRPKNSSTFASSASFAWSSPQKPATTIHPDKAVEVGVTEVTEALEALQVRDNHKTASKNGSKDGTGDVKQKTEALQTKDVNAILKPVLRHKDGKDRRASRGMPPADTARDSKESDCHPTSGDASKESQEARTTPSAKEKETTKRKGHRSESTRAHKSEPKPPTPNQMPDCLPIRIRAPPPPVEPLIAAPEQGSSISPSASPVLVSSDPLLSYTQPLLHLCSDPAACTAPVSFSTWSDSLQQHFNVVKIAEASYGEVYRLSLKAPTPGLTRSDESVLKIIALKPPPCSPTSQSSAPKTAQARAVEKKAALMSTITQVASEVQLLQRMTSIPGFTNFRDIRVLQGRPAPAFCAAWKSFNKSRRKSQKSIFPDPSRKSSYDEEQLWAVIEMQDAGTDLERLIEEGMEAIGGIWGVWDVFWGVVLALGKGEEGCRFEHRDLHLGNVCVRPTHTASDSILSAPKVRHVDRNLGFTGLETTIIDYTLSRADMDTTSTFSDGIATHQIAYLDLEADQALFEGDGELEYQYDMYRFMRAVMYLDEPLADLDARWDEVTKSGRTWEGYHPQTNLVWLHLILYQMLERVVWPSSGEAGVLGGLDEKVDEVAAAGKARRIEEVLVRLQDLLDPGRLPSSGLRSAKDLVGMALREGWLDEGDVIGSVGDVSTVAVKPRSRRKTVKKAKGAQQRSTGAL</sequence>
<keyword evidence="12" id="KW-1185">Reference proteome</keyword>
<gene>
    <name evidence="11" type="ORF">H2201_003712</name>
</gene>
<evidence type="ECO:0000256" key="1">
    <source>
        <dbReference type="ARBA" id="ARBA00012513"/>
    </source>
</evidence>
<comment type="catalytic activity">
    <reaction evidence="8">
        <text>L-seryl-[protein] + ATP = O-phospho-L-seryl-[protein] + ADP + H(+)</text>
        <dbReference type="Rhea" id="RHEA:17989"/>
        <dbReference type="Rhea" id="RHEA-COMP:9863"/>
        <dbReference type="Rhea" id="RHEA-COMP:11604"/>
        <dbReference type="ChEBI" id="CHEBI:15378"/>
        <dbReference type="ChEBI" id="CHEBI:29999"/>
        <dbReference type="ChEBI" id="CHEBI:30616"/>
        <dbReference type="ChEBI" id="CHEBI:83421"/>
        <dbReference type="ChEBI" id="CHEBI:456216"/>
        <dbReference type="EC" id="2.7.11.1"/>
    </reaction>
</comment>
<feature type="region of interest" description="Disordered" evidence="9">
    <location>
        <begin position="675"/>
        <end position="695"/>
    </location>
</feature>
<feature type="region of interest" description="Disordered" evidence="9">
    <location>
        <begin position="1"/>
        <end position="37"/>
    </location>
</feature>
<reference evidence="11" key="1">
    <citation type="submission" date="2022-10" db="EMBL/GenBank/DDBJ databases">
        <title>Culturing micro-colonial fungi from biological soil crusts in the Mojave desert and describing Neophaeococcomyces mojavensis, and introducing the new genera and species Taxawa tesnikishii.</title>
        <authorList>
            <person name="Kurbessoian T."/>
            <person name="Stajich J.E."/>
        </authorList>
    </citation>
    <scope>NUCLEOTIDE SEQUENCE</scope>
    <source>
        <strain evidence="11">TK_1</strain>
    </source>
</reference>
<feature type="domain" description="Serine/threonine-protein kinase haspin C-terminal" evidence="10">
    <location>
        <begin position="519"/>
        <end position="623"/>
    </location>
</feature>
<dbReference type="PANTHER" id="PTHR24419">
    <property type="entry name" value="INTERLEUKIN-1 RECEPTOR-ASSOCIATED KINASE"/>
    <property type="match status" value="1"/>
</dbReference>
<comment type="catalytic activity">
    <reaction evidence="7">
        <text>L-threonyl-[protein] + ATP = O-phospho-L-threonyl-[protein] + ADP + H(+)</text>
        <dbReference type="Rhea" id="RHEA:46608"/>
        <dbReference type="Rhea" id="RHEA-COMP:11060"/>
        <dbReference type="Rhea" id="RHEA-COMP:11605"/>
        <dbReference type="ChEBI" id="CHEBI:15378"/>
        <dbReference type="ChEBI" id="CHEBI:30013"/>
        <dbReference type="ChEBI" id="CHEBI:30616"/>
        <dbReference type="ChEBI" id="CHEBI:61977"/>
        <dbReference type="ChEBI" id="CHEBI:456216"/>
        <dbReference type="EC" id="2.7.11.1"/>
    </reaction>
</comment>
<evidence type="ECO:0000256" key="6">
    <source>
        <dbReference type="ARBA" id="ARBA00022840"/>
    </source>
</evidence>
<name>A0ABQ9P1K5_9PEZI</name>
<evidence type="ECO:0000313" key="12">
    <source>
        <dbReference type="Proteomes" id="UP001172684"/>
    </source>
</evidence>
<keyword evidence="4" id="KW-0547">Nucleotide-binding</keyword>
<dbReference type="Gene3D" id="1.10.510.10">
    <property type="entry name" value="Transferase(Phosphotransferase) domain 1"/>
    <property type="match status" value="1"/>
</dbReference>
<evidence type="ECO:0000256" key="9">
    <source>
        <dbReference type="SAM" id="MobiDB-lite"/>
    </source>
</evidence>
<evidence type="ECO:0000256" key="8">
    <source>
        <dbReference type="ARBA" id="ARBA00048679"/>
    </source>
</evidence>
<dbReference type="InterPro" id="IPR024604">
    <property type="entry name" value="GSG2_C"/>
</dbReference>
<keyword evidence="2" id="KW-0723">Serine/threonine-protein kinase</keyword>